<sequence length="334" mass="38408">MAPEQTHNTRLSMLEEQMTSVDEQMSSVVASIAALQDTQLRHSQSFDKIEASLQMLLNRSSSPHSTAEPSDRSFGRHQHRRTSMADHYPRLDLPFFNGTDPHAWLRKCAKYFQIHSILDAEKVELASLYLEGRANIWYEGWSSNRQFFQWDIFVADLLYRFGDKDQLNIVGAFNKLRQDGSVSNYQEEFEELRARMLRLNPNLTESYFIMSFLSGLDEEIQPRVQMLMPQTLPLAFHQARLEEMSIAARKKKTRPPLKWLPPSPAPPPKKFPSETSSMPSVVSDHLSNSRNQGLCFKCGDKYFYGHVCAKKKQIQVLQADESMDASDDEIVDLV</sequence>
<name>A0AAV2DE94_9ROSI</name>
<keyword evidence="4" id="KW-1185">Reference proteome</keyword>
<evidence type="ECO:0000256" key="1">
    <source>
        <dbReference type="SAM" id="MobiDB-lite"/>
    </source>
</evidence>
<dbReference type="Proteomes" id="UP001497516">
    <property type="component" value="Chromosome 2"/>
</dbReference>
<organism evidence="3 4">
    <name type="scientific">Linum trigynum</name>
    <dbReference type="NCBI Taxonomy" id="586398"/>
    <lineage>
        <taxon>Eukaryota</taxon>
        <taxon>Viridiplantae</taxon>
        <taxon>Streptophyta</taxon>
        <taxon>Embryophyta</taxon>
        <taxon>Tracheophyta</taxon>
        <taxon>Spermatophyta</taxon>
        <taxon>Magnoliopsida</taxon>
        <taxon>eudicotyledons</taxon>
        <taxon>Gunneridae</taxon>
        <taxon>Pentapetalae</taxon>
        <taxon>rosids</taxon>
        <taxon>fabids</taxon>
        <taxon>Malpighiales</taxon>
        <taxon>Linaceae</taxon>
        <taxon>Linum</taxon>
    </lineage>
</organism>
<feature type="region of interest" description="Disordered" evidence="1">
    <location>
        <begin position="60"/>
        <end position="83"/>
    </location>
</feature>
<feature type="compositionally biased region" description="Polar residues" evidence="1">
    <location>
        <begin position="274"/>
        <end position="284"/>
    </location>
</feature>
<dbReference type="AlphaFoldDB" id="A0AAV2DE94"/>
<dbReference type="Pfam" id="PF19259">
    <property type="entry name" value="Ty3_capsid"/>
    <property type="match status" value="1"/>
</dbReference>
<protein>
    <recommendedName>
        <fullName evidence="2">Ty3 transposon capsid-like protein domain-containing protein</fullName>
    </recommendedName>
</protein>
<proteinExistence type="predicted"/>
<feature type="region of interest" description="Disordered" evidence="1">
    <location>
        <begin position="250"/>
        <end position="284"/>
    </location>
</feature>
<evidence type="ECO:0000313" key="4">
    <source>
        <dbReference type="Proteomes" id="UP001497516"/>
    </source>
</evidence>
<accession>A0AAV2DE94</accession>
<reference evidence="3 4" key="1">
    <citation type="submission" date="2024-04" db="EMBL/GenBank/DDBJ databases">
        <authorList>
            <person name="Fracassetti M."/>
        </authorList>
    </citation>
    <scope>NUCLEOTIDE SEQUENCE [LARGE SCALE GENOMIC DNA]</scope>
</reference>
<dbReference type="InterPro" id="IPR045358">
    <property type="entry name" value="Ty3_capsid"/>
</dbReference>
<gene>
    <name evidence="3" type="ORF">LTRI10_LOCUS13643</name>
</gene>
<evidence type="ECO:0000259" key="2">
    <source>
        <dbReference type="Pfam" id="PF19259"/>
    </source>
</evidence>
<evidence type="ECO:0000313" key="3">
    <source>
        <dbReference type="EMBL" id="CAL1371587.1"/>
    </source>
</evidence>
<dbReference type="EMBL" id="OZ034815">
    <property type="protein sequence ID" value="CAL1371587.1"/>
    <property type="molecule type" value="Genomic_DNA"/>
</dbReference>
<feature type="compositionally biased region" description="Pro residues" evidence="1">
    <location>
        <begin position="258"/>
        <end position="270"/>
    </location>
</feature>
<feature type="domain" description="Ty3 transposon capsid-like protein" evidence="2">
    <location>
        <begin position="112"/>
        <end position="247"/>
    </location>
</feature>